<organism evidence="1 2">
    <name type="scientific">Holothuria leucospilota</name>
    <name type="common">Black long sea cucumber</name>
    <name type="synonym">Mertensiothuria leucospilota</name>
    <dbReference type="NCBI Taxonomy" id="206669"/>
    <lineage>
        <taxon>Eukaryota</taxon>
        <taxon>Metazoa</taxon>
        <taxon>Echinodermata</taxon>
        <taxon>Eleutherozoa</taxon>
        <taxon>Echinozoa</taxon>
        <taxon>Holothuroidea</taxon>
        <taxon>Aspidochirotacea</taxon>
        <taxon>Aspidochirotida</taxon>
        <taxon>Holothuriidae</taxon>
        <taxon>Holothuria</taxon>
    </lineage>
</organism>
<proteinExistence type="predicted"/>
<evidence type="ECO:0000313" key="2">
    <source>
        <dbReference type="Proteomes" id="UP001152320"/>
    </source>
</evidence>
<comment type="caution">
    <text evidence="1">The sequence shown here is derived from an EMBL/GenBank/DDBJ whole genome shotgun (WGS) entry which is preliminary data.</text>
</comment>
<dbReference type="Pfam" id="PF03564">
    <property type="entry name" value="DUF1759"/>
    <property type="match status" value="1"/>
</dbReference>
<dbReference type="PANTHER" id="PTHR47331">
    <property type="entry name" value="PHD-TYPE DOMAIN-CONTAINING PROTEIN"/>
    <property type="match status" value="1"/>
</dbReference>
<evidence type="ECO:0000313" key="1">
    <source>
        <dbReference type="EMBL" id="KAJ8017777.1"/>
    </source>
</evidence>
<protein>
    <submittedName>
        <fullName evidence="1">Uncharacterized protein</fullName>
    </submittedName>
</protein>
<keyword evidence="2" id="KW-1185">Reference proteome</keyword>
<name>A0A9Q1BAT2_HOLLE</name>
<accession>A0A9Q1BAT2</accession>
<gene>
    <name evidence="1" type="ORF">HOLleu_44586</name>
</gene>
<dbReference type="EMBL" id="JAIZAY010001015">
    <property type="protein sequence ID" value="KAJ8017777.1"/>
    <property type="molecule type" value="Genomic_DNA"/>
</dbReference>
<dbReference type="AlphaFoldDB" id="A0A9Q1BAT2"/>
<sequence>MQLPNAERIEFSGDPLQYWAFMRSFQDSVNNSFFDENGKLSRLMEYCSGKAKQVIQCCSVMSPKEGYAKVLALLKERFGNGHLITEFWVNKVTTGPRISSNDKEGFRQFSDDLRSCKETVSAMGFIDEINTQTVLLSIVERLPSFIQNRWVNQVRKIKKSHGKNPQIDDLVVFVADRAEELNDTVYEKLGTFKTEAHNGLYQKRGGLVKGNEKSRNFTGIVEMTKTKSYVVSQGNRILFNCTEFKDKRPPERFQIAKEYSFDLIVFCLGMPLETVG</sequence>
<dbReference type="InterPro" id="IPR005312">
    <property type="entry name" value="DUF1759"/>
</dbReference>
<dbReference type="Proteomes" id="UP001152320">
    <property type="component" value="Unassembled WGS sequence"/>
</dbReference>
<reference evidence="1" key="1">
    <citation type="submission" date="2021-10" db="EMBL/GenBank/DDBJ databases">
        <title>Tropical sea cucumber genome reveals ecological adaptation and Cuvierian tubules defense mechanism.</title>
        <authorList>
            <person name="Chen T."/>
        </authorList>
    </citation>
    <scope>NUCLEOTIDE SEQUENCE</scope>
    <source>
        <strain evidence="1">Nanhai2018</strain>
        <tissue evidence="1">Muscle</tissue>
    </source>
</reference>
<dbReference type="OrthoDB" id="5986101at2759"/>
<dbReference type="PANTHER" id="PTHR47331:SF1">
    <property type="entry name" value="GAG-LIKE PROTEIN"/>
    <property type="match status" value="1"/>
</dbReference>